<evidence type="ECO:0000256" key="6">
    <source>
        <dbReference type="ARBA" id="ARBA00022974"/>
    </source>
</evidence>
<dbReference type="GO" id="GO:0009986">
    <property type="term" value="C:cell surface"/>
    <property type="evidence" value="ECO:0007669"/>
    <property type="project" value="TreeGrafter"/>
</dbReference>
<evidence type="ECO:0000256" key="12">
    <source>
        <dbReference type="RuleBase" id="RU003519"/>
    </source>
</evidence>
<name>A0AAJ7XAP3_PETMA</name>
<evidence type="ECO:0000256" key="11">
    <source>
        <dbReference type="RuleBase" id="RU003518"/>
    </source>
</evidence>
<keyword evidence="8" id="KW-0325">Glycoprotein</keyword>
<evidence type="ECO:0000256" key="8">
    <source>
        <dbReference type="ARBA" id="ARBA00023180"/>
    </source>
</evidence>
<keyword evidence="10 12" id="KW-0449">Lipoprotein</keyword>
<sequence>MSSRVHSPLSPPLSCLGYGRLLLHRQLQLLLLLLLLLLPALLLGGSGVSAGGDAGGSARACGAVRQAYAARGLPARGVPSHEMAGEHLKVCPARYTCCSSEMEEKLSRAGRSETEARVEEAGRLLSANFSARHHKFDEFFKELLENSERSLHSMFSRTYGVLYVKHLHLFSDLFKDLRRYYEGAGANLQESLTEFWSRLLERIFALLHPHYELSESYLECVSKNSDELRPFGDVPRKLRPQLTRALVAARAFTQGLALARDTAARIAKVSLSSECIRALTKLWFCPYCRGVPQLKPCRNYCLNVMKGCLANQADLNVEWNNFIDAMQLVADRLEGPFNIEAVVDPIDVKISEAIMNMQENAVQITTQVFAGCGQPKVSAAGGGARDDGPGSRRTARGTGDAPSHRFRGYNRDAPRPTTAAGTSLDRLRNKWREFQQGVVDVKERLRQARSFWATLPYAVCSEEHAAGLVDDKCWNGQMRGRYLPDVMMDGLANQINNPEVEVDITRPSALVRQHIMALRVATNRLRNAYSGNDVDFQDNGDDSSGSGSGCMEEPCSPDFESSGTESPGSQKNVPRLSSSSSSSSATGAAATMATALLTLSPGGRLFVLLLPPVAAWLCARG</sequence>
<reference evidence="15" key="1">
    <citation type="submission" date="2025-08" db="UniProtKB">
        <authorList>
            <consortium name="RefSeq"/>
        </authorList>
    </citation>
    <scope>IDENTIFICATION</scope>
    <source>
        <tissue evidence="15">Sperm</tissue>
    </source>
</reference>
<comment type="subcellular location">
    <subcellularLocation>
        <location evidence="1 12">Cell membrane</location>
        <topology evidence="1 12">Lipid-anchor</topology>
        <topology evidence="1 12">GPI-anchor</topology>
    </subcellularLocation>
</comment>
<dbReference type="GO" id="GO:0009966">
    <property type="term" value="P:regulation of signal transduction"/>
    <property type="evidence" value="ECO:0007669"/>
    <property type="project" value="InterPro"/>
</dbReference>
<dbReference type="Proteomes" id="UP001318040">
    <property type="component" value="Chromosome 47"/>
</dbReference>
<gene>
    <name evidence="15" type="primary">LOC116952487</name>
</gene>
<dbReference type="GO" id="GO:1905475">
    <property type="term" value="P:regulation of protein localization to membrane"/>
    <property type="evidence" value="ECO:0007669"/>
    <property type="project" value="TreeGrafter"/>
</dbReference>
<dbReference type="InterPro" id="IPR019803">
    <property type="entry name" value="Glypican_CS"/>
</dbReference>
<dbReference type="PANTHER" id="PTHR10822:SF30">
    <property type="entry name" value="DALLY-LIKE, ISOFORM A"/>
    <property type="match status" value="1"/>
</dbReference>
<evidence type="ECO:0000313" key="15">
    <source>
        <dbReference type="RefSeq" id="XP_032827764.1"/>
    </source>
</evidence>
<evidence type="ECO:0000256" key="13">
    <source>
        <dbReference type="SAM" id="MobiDB-lite"/>
    </source>
</evidence>
<feature type="region of interest" description="Disordered" evidence="13">
    <location>
        <begin position="531"/>
        <end position="584"/>
    </location>
</feature>
<dbReference type="GO" id="GO:0045202">
    <property type="term" value="C:synapse"/>
    <property type="evidence" value="ECO:0007669"/>
    <property type="project" value="TreeGrafter"/>
</dbReference>
<evidence type="ECO:0000256" key="1">
    <source>
        <dbReference type="ARBA" id="ARBA00004609"/>
    </source>
</evidence>
<dbReference type="Pfam" id="PF01153">
    <property type="entry name" value="Glypican"/>
    <property type="match status" value="1"/>
</dbReference>
<keyword evidence="3" id="KW-1003">Cell membrane</keyword>
<evidence type="ECO:0000256" key="9">
    <source>
        <dbReference type="ARBA" id="ARBA00023207"/>
    </source>
</evidence>
<dbReference type="GO" id="GO:0098552">
    <property type="term" value="C:side of membrane"/>
    <property type="evidence" value="ECO:0007669"/>
    <property type="project" value="UniProtKB-KW"/>
</dbReference>
<dbReference type="PROSITE" id="PS01207">
    <property type="entry name" value="GLYPICAN"/>
    <property type="match status" value="1"/>
</dbReference>
<keyword evidence="6 12" id="KW-0654">Proteoglycan</keyword>
<dbReference type="GO" id="GO:0005576">
    <property type="term" value="C:extracellular region"/>
    <property type="evidence" value="ECO:0007669"/>
    <property type="project" value="TreeGrafter"/>
</dbReference>
<comment type="similarity">
    <text evidence="2 11">Belongs to the glypican family.</text>
</comment>
<keyword evidence="5" id="KW-0732">Signal</keyword>
<evidence type="ECO:0000256" key="7">
    <source>
        <dbReference type="ARBA" id="ARBA00023136"/>
    </source>
</evidence>
<evidence type="ECO:0000256" key="5">
    <source>
        <dbReference type="ARBA" id="ARBA00022729"/>
    </source>
</evidence>
<dbReference type="AlphaFoldDB" id="A0AAJ7XAP3"/>
<evidence type="ECO:0000256" key="4">
    <source>
        <dbReference type="ARBA" id="ARBA00022622"/>
    </source>
</evidence>
<feature type="region of interest" description="Disordered" evidence="13">
    <location>
        <begin position="379"/>
        <end position="422"/>
    </location>
</feature>
<dbReference type="PANTHER" id="PTHR10822">
    <property type="entry name" value="GLYPICAN"/>
    <property type="match status" value="1"/>
</dbReference>
<evidence type="ECO:0000256" key="3">
    <source>
        <dbReference type="ARBA" id="ARBA00022475"/>
    </source>
</evidence>
<evidence type="ECO:0000313" key="14">
    <source>
        <dbReference type="Proteomes" id="UP001318040"/>
    </source>
</evidence>
<evidence type="ECO:0000256" key="2">
    <source>
        <dbReference type="ARBA" id="ARBA00010260"/>
    </source>
</evidence>
<dbReference type="RefSeq" id="XP_032827764.1">
    <property type="nucleotide sequence ID" value="XM_032971873.1"/>
</dbReference>
<protein>
    <submittedName>
        <fullName evidence="15">Glypican-6-like isoform X1</fullName>
    </submittedName>
</protein>
<dbReference type="InterPro" id="IPR001863">
    <property type="entry name" value="Glypican"/>
</dbReference>
<dbReference type="GO" id="GO:0005886">
    <property type="term" value="C:plasma membrane"/>
    <property type="evidence" value="ECO:0007669"/>
    <property type="project" value="UniProtKB-SubCell"/>
</dbReference>
<keyword evidence="4 12" id="KW-0336">GPI-anchor</keyword>
<proteinExistence type="inferred from homology"/>
<keyword evidence="14" id="KW-1185">Reference proteome</keyword>
<evidence type="ECO:0000256" key="10">
    <source>
        <dbReference type="ARBA" id="ARBA00023288"/>
    </source>
</evidence>
<feature type="compositionally biased region" description="Polar residues" evidence="13">
    <location>
        <begin position="559"/>
        <end position="572"/>
    </location>
</feature>
<organism evidence="14 15">
    <name type="scientific">Petromyzon marinus</name>
    <name type="common">Sea lamprey</name>
    <dbReference type="NCBI Taxonomy" id="7757"/>
    <lineage>
        <taxon>Eukaryota</taxon>
        <taxon>Metazoa</taxon>
        <taxon>Chordata</taxon>
        <taxon>Craniata</taxon>
        <taxon>Vertebrata</taxon>
        <taxon>Cyclostomata</taxon>
        <taxon>Hyperoartia</taxon>
        <taxon>Petromyzontiformes</taxon>
        <taxon>Petromyzontidae</taxon>
        <taxon>Petromyzon</taxon>
    </lineage>
</organism>
<dbReference type="GO" id="GO:0016477">
    <property type="term" value="P:cell migration"/>
    <property type="evidence" value="ECO:0007669"/>
    <property type="project" value="TreeGrafter"/>
</dbReference>
<dbReference type="KEGG" id="pmrn:116952487"/>
<keyword evidence="7 12" id="KW-0472">Membrane</keyword>
<keyword evidence="9 12" id="KW-0357">Heparan sulfate</keyword>
<comment type="function">
    <text evidence="12">Cell surface proteoglycan.</text>
</comment>
<accession>A0AAJ7XAP3</accession>